<dbReference type="AlphaFoldDB" id="A0A3N4HHL0"/>
<proteinExistence type="predicted"/>
<feature type="compositionally biased region" description="Basic and acidic residues" evidence="1">
    <location>
        <begin position="1"/>
        <end position="10"/>
    </location>
</feature>
<evidence type="ECO:0000256" key="1">
    <source>
        <dbReference type="SAM" id="MobiDB-lite"/>
    </source>
</evidence>
<organism evidence="2 3">
    <name type="scientific">Ascobolus immersus RN42</name>
    <dbReference type="NCBI Taxonomy" id="1160509"/>
    <lineage>
        <taxon>Eukaryota</taxon>
        <taxon>Fungi</taxon>
        <taxon>Dikarya</taxon>
        <taxon>Ascomycota</taxon>
        <taxon>Pezizomycotina</taxon>
        <taxon>Pezizomycetes</taxon>
        <taxon>Pezizales</taxon>
        <taxon>Ascobolaceae</taxon>
        <taxon>Ascobolus</taxon>
    </lineage>
</organism>
<keyword evidence="3" id="KW-1185">Reference proteome</keyword>
<accession>A0A3N4HHL0</accession>
<gene>
    <name evidence="2" type="ORF">BJ508DRAFT_314905</name>
</gene>
<dbReference type="Proteomes" id="UP000275078">
    <property type="component" value="Unassembled WGS sequence"/>
</dbReference>
<feature type="region of interest" description="Disordered" evidence="1">
    <location>
        <begin position="1"/>
        <end position="24"/>
    </location>
</feature>
<evidence type="ECO:0000313" key="3">
    <source>
        <dbReference type="Proteomes" id="UP000275078"/>
    </source>
</evidence>
<name>A0A3N4HHL0_ASCIM</name>
<protein>
    <submittedName>
        <fullName evidence="2">Uncharacterized protein</fullName>
    </submittedName>
</protein>
<reference evidence="2 3" key="1">
    <citation type="journal article" date="2018" name="Nat. Ecol. Evol.">
        <title>Pezizomycetes genomes reveal the molecular basis of ectomycorrhizal truffle lifestyle.</title>
        <authorList>
            <person name="Murat C."/>
            <person name="Payen T."/>
            <person name="Noel B."/>
            <person name="Kuo A."/>
            <person name="Morin E."/>
            <person name="Chen J."/>
            <person name="Kohler A."/>
            <person name="Krizsan K."/>
            <person name="Balestrini R."/>
            <person name="Da Silva C."/>
            <person name="Montanini B."/>
            <person name="Hainaut M."/>
            <person name="Levati E."/>
            <person name="Barry K.W."/>
            <person name="Belfiori B."/>
            <person name="Cichocki N."/>
            <person name="Clum A."/>
            <person name="Dockter R.B."/>
            <person name="Fauchery L."/>
            <person name="Guy J."/>
            <person name="Iotti M."/>
            <person name="Le Tacon F."/>
            <person name="Lindquist E.A."/>
            <person name="Lipzen A."/>
            <person name="Malagnac F."/>
            <person name="Mello A."/>
            <person name="Molinier V."/>
            <person name="Miyauchi S."/>
            <person name="Poulain J."/>
            <person name="Riccioni C."/>
            <person name="Rubini A."/>
            <person name="Sitrit Y."/>
            <person name="Splivallo R."/>
            <person name="Traeger S."/>
            <person name="Wang M."/>
            <person name="Zifcakova L."/>
            <person name="Wipf D."/>
            <person name="Zambonelli A."/>
            <person name="Paolocci F."/>
            <person name="Nowrousian M."/>
            <person name="Ottonello S."/>
            <person name="Baldrian P."/>
            <person name="Spatafora J.W."/>
            <person name="Henrissat B."/>
            <person name="Nagy L.G."/>
            <person name="Aury J.M."/>
            <person name="Wincker P."/>
            <person name="Grigoriev I.V."/>
            <person name="Bonfante P."/>
            <person name="Martin F.M."/>
        </authorList>
    </citation>
    <scope>NUCLEOTIDE SEQUENCE [LARGE SCALE GENOMIC DNA]</scope>
    <source>
        <strain evidence="2 3">RN42</strain>
    </source>
</reference>
<sequence>MNVSKDEWRARNLNTASTKHMHDQMSKACQDLQDDARIRAVPEDTVTNAKPRSRTGMHAHNLWIQDVSGNSDTLKIKECVEIHDPLSYTVKVNQRPSKERASCTGTTYEDMRLMGIIQKNKDTGDTGQQTHARLRSNSHWYSAIILLQTYTIMILLSRGRQEHEPFPACIISTTKSYQDTSISTATLPQATYVVSKICFTFKMRK</sequence>
<evidence type="ECO:0000313" key="2">
    <source>
        <dbReference type="EMBL" id="RPA72248.1"/>
    </source>
</evidence>
<dbReference type="EMBL" id="ML119870">
    <property type="protein sequence ID" value="RPA72248.1"/>
    <property type="molecule type" value="Genomic_DNA"/>
</dbReference>